<evidence type="ECO:0000313" key="7">
    <source>
        <dbReference type="EnsemblMetazoa" id="tetur15g03760.1"/>
    </source>
</evidence>
<dbReference type="InterPro" id="IPR000994">
    <property type="entry name" value="Pept_M24"/>
</dbReference>
<dbReference type="GO" id="GO:0070006">
    <property type="term" value="F:metalloaminopeptidase activity"/>
    <property type="evidence" value="ECO:0007669"/>
    <property type="project" value="InterPro"/>
</dbReference>
<keyword evidence="8" id="KW-1185">Reference proteome</keyword>
<dbReference type="EnsemblMetazoa" id="tetur15g03760.1">
    <property type="protein sequence ID" value="tetur15g03760.1"/>
    <property type="gene ID" value="tetur15g03760"/>
</dbReference>
<dbReference type="KEGG" id="tut:107365482"/>
<organism evidence="7 8">
    <name type="scientific">Tetranychus urticae</name>
    <name type="common">Two-spotted spider mite</name>
    <dbReference type="NCBI Taxonomy" id="32264"/>
    <lineage>
        <taxon>Eukaryota</taxon>
        <taxon>Metazoa</taxon>
        <taxon>Ecdysozoa</taxon>
        <taxon>Arthropoda</taxon>
        <taxon>Chelicerata</taxon>
        <taxon>Arachnida</taxon>
        <taxon>Acari</taxon>
        <taxon>Acariformes</taxon>
        <taxon>Trombidiformes</taxon>
        <taxon>Prostigmata</taxon>
        <taxon>Eleutherengona</taxon>
        <taxon>Raphignathae</taxon>
        <taxon>Tetranychoidea</taxon>
        <taxon>Tetranychidae</taxon>
        <taxon>Tetranychus</taxon>
    </lineage>
</organism>
<gene>
    <name evidence="7" type="primary">107365482</name>
</gene>
<dbReference type="InterPro" id="IPR036005">
    <property type="entry name" value="Creatinase/aminopeptidase-like"/>
</dbReference>
<evidence type="ECO:0000256" key="2">
    <source>
        <dbReference type="ARBA" id="ARBA00008766"/>
    </source>
</evidence>
<dbReference type="SMART" id="SM01011">
    <property type="entry name" value="AMP_N"/>
    <property type="match status" value="1"/>
</dbReference>
<dbReference type="STRING" id="32264.T1KN28"/>
<dbReference type="GO" id="GO:0005739">
    <property type="term" value="C:mitochondrion"/>
    <property type="evidence" value="ECO:0007669"/>
    <property type="project" value="TreeGrafter"/>
</dbReference>
<dbReference type="EMBL" id="CAEY01000249">
    <property type="status" value="NOT_ANNOTATED_CDS"/>
    <property type="molecule type" value="Genomic_DNA"/>
</dbReference>
<name>T1KN28_TETUR</name>
<dbReference type="Gene3D" id="3.40.350.10">
    <property type="entry name" value="Creatinase/prolidase N-terminal domain"/>
    <property type="match status" value="1"/>
</dbReference>
<evidence type="ECO:0000259" key="6">
    <source>
        <dbReference type="SMART" id="SM01011"/>
    </source>
</evidence>
<evidence type="ECO:0000256" key="3">
    <source>
        <dbReference type="ARBA" id="ARBA00022723"/>
    </source>
</evidence>
<evidence type="ECO:0000256" key="5">
    <source>
        <dbReference type="ARBA" id="ARBA00023211"/>
    </source>
</evidence>
<reference evidence="8" key="1">
    <citation type="submission" date="2011-08" db="EMBL/GenBank/DDBJ databases">
        <authorList>
            <person name="Rombauts S."/>
        </authorList>
    </citation>
    <scope>NUCLEOTIDE SEQUENCE</scope>
    <source>
        <strain evidence="8">London</strain>
    </source>
</reference>
<dbReference type="GO" id="GO:0006508">
    <property type="term" value="P:proteolysis"/>
    <property type="evidence" value="ECO:0007669"/>
    <property type="project" value="TreeGrafter"/>
</dbReference>
<reference evidence="7" key="2">
    <citation type="submission" date="2015-06" db="UniProtKB">
        <authorList>
            <consortium name="EnsemblMetazoa"/>
        </authorList>
    </citation>
    <scope>IDENTIFICATION</scope>
</reference>
<keyword evidence="3" id="KW-0479">Metal-binding</keyword>
<dbReference type="SUPFAM" id="SSF55920">
    <property type="entry name" value="Creatinase/aminopeptidase"/>
    <property type="match status" value="1"/>
</dbReference>
<accession>T1KN28</accession>
<proteinExistence type="inferred from homology"/>
<dbReference type="Gene3D" id="3.90.230.10">
    <property type="entry name" value="Creatinase/methionine aminopeptidase superfamily"/>
    <property type="match status" value="1"/>
</dbReference>
<dbReference type="PANTHER" id="PTHR43226:SF4">
    <property type="entry name" value="XAA-PRO AMINOPEPTIDASE 3"/>
    <property type="match status" value="1"/>
</dbReference>
<dbReference type="OMA" id="AGCEDIE"/>
<dbReference type="PANTHER" id="PTHR43226">
    <property type="entry name" value="XAA-PRO AMINOPEPTIDASE 3"/>
    <property type="match status" value="1"/>
</dbReference>
<evidence type="ECO:0000313" key="8">
    <source>
        <dbReference type="Proteomes" id="UP000015104"/>
    </source>
</evidence>
<dbReference type="HOGENOM" id="CLU_017266_1_1_1"/>
<protein>
    <recommendedName>
        <fullName evidence="6">Aminopeptidase P N-terminal domain-containing protein</fullName>
    </recommendedName>
</protein>
<dbReference type="Proteomes" id="UP000015104">
    <property type="component" value="Unassembled WGS sequence"/>
</dbReference>
<dbReference type="Pfam" id="PF05195">
    <property type="entry name" value="AMP_N"/>
    <property type="match status" value="1"/>
</dbReference>
<dbReference type="InterPro" id="IPR052433">
    <property type="entry name" value="X-Pro_dipept-like"/>
</dbReference>
<dbReference type="GO" id="GO:0030145">
    <property type="term" value="F:manganese ion binding"/>
    <property type="evidence" value="ECO:0007669"/>
    <property type="project" value="InterPro"/>
</dbReference>
<dbReference type="SUPFAM" id="SSF53092">
    <property type="entry name" value="Creatinase/prolidase N-terminal domain"/>
    <property type="match status" value="1"/>
</dbReference>
<dbReference type="Pfam" id="PF00557">
    <property type="entry name" value="Peptidase_M24"/>
    <property type="match status" value="1"/>
</dbReference>
<comment type="similarity">
    <text evidence="2">Belongs to the peptidase M24B family.</text>
</comment>
<keyword evidence="4" id="KW-0378">Hydrolase</keyword>
<dbReference type="AlphaFoldDB" id="T1KN28"/>
<dbReference type="eggNOG" id="KOG2414">
    <property type="taxonomic scope" value="Eukaryota"/>
</dbReference>
<evidence type="ECO:0000256" key="1">
    <source>
        <dbReference type="ARBA" id="ARBA00001936"/>
    </source>
</evidence>
<evidence type="ECO:0000256" key="4">
    <source>
        <dbReference type="ARBA" id="ARBA00022801"/>
    </source>
</evidence>
<dbReference type="OrthoDB" id="4215474at2759"/>
<dbReference type="InterPro" id="IPR029149">
    <property type="entry name" value="Creatin/AminoP/Spt16_N"/>
</dbReference>
<comment type="cofactor">
    <cofactor evidence="1">
        <name>Mn(2+)</name>
        <dbReference type="ChEBI" id="CHEBI:29035"/>
    </cofactor>
</comment>
<feature type="domain" description="Aminopeptidase P N-terminal" evidence="6">
    <location>
        <begin position="27"/>
        <end position="178"/>
    </location>
</feature>
<keyword evidence="5" id="KW-0464">Manganese</keyword>
<dbReference type="InterPro" id="IPR007865">
    <property type="entry name" value="Aminopep_P_N"/>
</dbReference>
<sequence length="489" mass="54767">MLLSRLFFRGISSSVKVCESQFFKRLIPVDEYCERQAKLVNLIVNHVKKNNFSYSNVGSLIVVSGAKRMYTADTRIPTIHFKQNSDFLYLTGLNTKEAAHTVLIILGPDAKSKLFQSFLFVPFSSQLQLIWEGEGLKDGHYQSHLSQISHVVEDISKLPQFLKSHSDRPIFMCRAGLELIPPTISGHKAGMDQDTPIKPLDGYKTFDLSPFIDRLRLFKSPNEVNAMRRTCTIGAEAVNATRIWSQTQLESNKKNYGIQGVSENQIAAEFEFAARSAGAVKPSYPPVVAGGPRTTIIHYGANDKLVYPNEWILMDAGCEDIEGYISDITRCWPILASESNSKNRISQALYEALCEVHQQIVVYLENRALETSLNDLYHLMCHLLGSVLSEFNLCPSGDQAALLADHFCPHHVSHYLGLDVHDTPTVNRDINLEPGMCFTIEPGLYFRKGDSRIKEEFEGIGLRVEDNYIINANGKPENLTAGVSQIFSS</sequence>